<evidence type="ECO:0000313" key="1">
    <source>
        <dbReference type="EMBL" id="QCX39888.1"/>
    </source>
</evidence>
<organism evidence="1 2">
    <name type="scientific">Aureibaculum algae</name>
    <dbReference type="NCBI Taxonomy" id="2584122"/>
    <lineage>
        <taxon>Bacteria</taxon>
        <taxon>Pseudomonadati</taxon>
        <taxon>Bacteroidota</taxon>
        <taxon>Flavobacteriia</taxon>
        <taxon>Flavobacteriales</taxon>
        <taxon>Flavobacteriaceae</taxon>
        <taxon>Aureibaculum</taxon>
    </lineage>
</organism>
<gene>
    <name evidence="1" type="ORF">FF125_16120</name>
</gene>
<dbReference type="Proteomes" id="UP000306229">
    <property type="component" value="Chromosome"/>
</dbReference>
<dbReference type="AlphaFoldDB" id="A0A5B7TUI5"/>
<dbReference type="KEGG" id="fbe:FF125_16120"/>
<protein>
    <submittedName>
        <fullName evidence="1">Uncharacterized protein</fullName>
    </submittedName>
</protein>
<sequence>MSLISANGYVYGKLRVCVRGFSEGKSEASKQATNFGLAKTSNFLYTVLATGFSFQLIPYLRSVNSNCS</sequence>
<dbReference type="OrthoDB" id="1454474at2"/>
<keyword evidence="2" id="KW-1185">Reference proteome</keyword>
<name>A0A5B7TUI5_9FLAO</name>
<evidence type="ECO:0000313" key="2">
    <source>
        <dbReference type="Proteomes" id="UP000306229"/>
    </source>
</evidence>
<reference evidence="1 2" key="1">
    <citation type="submission" date="2019-05" db="EMBL/GenBank/DDBJ databases">
        <title>Algicella ahnfeltiae gen. nov., sp. nov., a novel marine bacterium of the family Flavobacteriaceae isolated from a red alga.</title>
        <authorList>
            <person name="Nedashkovskaya O.I."/>
            <person name="Kukhlevskiy A.D."/>
            <person name="Kim S.-G."/>
            <person name="Zhukova N.V."/>
            <person name="Mikhailov V.V."/>
        </authorList>
    </citation>
    <scope>NUCLEOTIDE SEQUENCE [LARGE SCALE GENOMIC DNA]</scope>
    <source>
        <strain evidence="1 2">10Alg115</strain>
    </source>
</reference>
<proteinExistence type="predicted"/>
<accession>A0A5B7TUI5</accession>
<dbReference type="EMBL" id="CP040749">
    <property type="protein sequence ID" value="QCX39888.1"/>
    <property type="molecule type" value="Genomic_DNA"/>
</dbReference>